<name>A0ABX8S762_9ACTN</name>
<proteinExistence type="predicted"/>
<evidence type="ECO:0000313" key="1">
    <source>
        <dbReference type="EMBL" id="QXQ13657.1"/>
    </source>
</evidence>
<accession>A0ABX8S762</accession>
<reference evidence="1" key="1">
    <citation type="submission" date="2021-07" db="EMBL/GenBank/DDBJ databases">
        <title>Candidatus Kaistella beijingensis sp. nov. isolated from a municipal wastewater treatment plant is involved in sludge foaming.</title>
        <authorList>
            <person name="Song Y."/>
            <person name="Liu S.-J."/>
        </authorList>
    </citation>
    <scope>NUCLEOTIDE SEQUENCE</scope>
    <source>
        <strain evidence="1">DSM 43998</strain>
    </source>
</reference>
<sequence length="100" mass="11042">MTADTGADYPAENDAEYLVEPLLAEVEALDELILAAIRRRTALARQLGRTMIGPGRTVSSRSQQHRELAVLRRFAEFDQEGRTLAMVLLRLGRGRPGPAP</sequence>
<protein>
    <submittedName>
        <fullName evidence="1">Chorismate mutase</fullName>
    </submittedName>
</protein>
<dbReference type="InterPro" id="IPR036979">
    <property type="entry name" value="CM_dom_sf"/>
</dbReference>
<gene>
    <name evidence="1" type="ORF">KV203_17935</name>
</gene>
<dbReference type="EMBL" id="CP079105">
    <property type="protein sequence ID" value="QXQ13657.1"/>
    <property type="molecule type" value="Genomic_DNA"/>
</dbReference>
<organism evidence="1 2">
    <name type="scientific">Skermania pinensis</name>
    <dbReference type="NCBI Taxonomy" id="39122"/>
    <lineage>
        <taxon>Bacteria</taxon>
        <taxon>Bacillati</taxon>
        <taxon>Actinomycetota</taxon>
        <taxon>Actinomycetes</taxon>
        <taxon>Mycobacteriales</taxon>
        <taxon>Gordoniaceae</taxon>
        <taxon>Skermania</taxon>
    </lineage>
</organism>
<dbReference type="Gene3D" id="1.20.59.10">
    <property type="entry name" value="Chorismate mutase"/>
    <property type="match status" value="1"/>
</dbReference>
<keyword evidence="2" id="KW-1185">Reference proteome</keyword>
<evidence type="ECO:0000313" key="2">
    <source>
        <dbReference type="Proteomes" id="UP000887023"/>
    </source>
</evidence>
<dbReference type="RefSeq" id="WP_066469476.1">
    <property type="nucleotide sequence ID" value="NZ_CBCRUZ010000005.1"/>
</dbReference>
<dbReference type="Proteomes" id="UP000887023">
    <property type="component" value="Chromosome"/>
</dbReference>